<evidence type="ECO:0000256" key="6">
    <source>
        <dbReference type="ARBA" id="ARBA00022989"/>
    </source>
</evidence>
<keyword evidence="14" id="KW-1185">Reference proteome</keyword>
<keyword evidence="7 10" id="KW-0472">Membrane</keyword>
<evidence type="ECO:0000313" key="14">
    <source>
        <dbReference type="Proteomes" id="UP000663207"/>
    </source>
</evidence>
<dbReference type="InterPro" id="IPR014032">
    <property type="entry name" value="Peptidase_A24A_bac"/>
</dbReference>
<feature type="transmembrane region" description="Helical" evidence="10">
    <location>
        <begin position="12"/>
        <end position="34"/>
    </location>
</feature>
<feature type="transmembrane region" description="Helical" evidence="10">
    <location>
        <begin position="199"/>
        <end position="217"/>
    </location>
</feature>
<feature type="transmembrane region" description="Helical" evidence="10">
    <location>
        <begin position="237"/>
        <end position="266"/>
    </location>
</feature>
<dbReference type="RefSeq" id="WP_207380213.1">
    <property type="nucleotide sequence ID" value="NZ_CP071502.1"/>
</dbReference>
<evidence type="ECO:0000256" key="9">
    <source>
        <dbReference type="RuleBase" id="RU003794"/>
    </source>
</evidence>
<dbReference type="EC" id="2.1.1.-" evidence="9"/>
<feature type="transmembrane region" description="Helical" evidence="10">
    <location>
        <begin position="147"/>
        <end position="165"/>
    </location>
</feature>
<dbReference type="PANTHER" id="PTHR30487">
    <property type="entry name" value="TYPE 4 PREPILIN-LIKE PROTEINS LEADER PEPTIDE-PROCESSING ENZYME"/>
    <property type="match status" value="1"/>
</dbReference>
<dbReference type="PRINTS" id="PR00864">
    <property type="entry name" value="PREPILNPTASE"/>
</dbReference>
<organism evidence="13 14">
    <name type="scientific">Shewanella sedimentimangrovi</name>
    <dbReference type="NCBI Taxonomy" id="2814293"/>
    <lineage>
        <taxon>Bacteria</taxon>
        <taxon>Pseudomonadati</taxon>
        <taxon>Pseudomonadota</taxon>
        <taxon>Gammaproteobacteria</taxon>
        <taxon>Alteromonadales</taxon>
        <taxon>Shewanellaceae</taxon>
        <taxon>Shewanella</taxon>
    </lineage>
</organism>
<keyword evidence="4" id="KW-0997">Cell inner membrane</keyword>
<dbReference type="EC" id="3.4.23.43" evidence="9"/>
<dbReference type="Gene3D" id="1.20.120.1220">
    <property type="match status" value="1"/>
</dbReference>
<evidence type="ECO:0000256" key="1">
    <source>
        <dbReference type="ARBA" id="ARBA00004429"/>
    </source>
</evidence>
<evidence type="ECO:0000259" key="12">
    <source>
        <dbReference type="Pfam" id="PF06750"/>
    </source>
</evidence>
<evidence type="ECO:0000256" key="3">
    <source>
        <dbReference type="ARBA" id="ARBA00022475"/>
    </source>
</evidence>
<evidence type="ECO:0000313" key="13">
    <source>
        <dbReference type="EMBL" id="QSX36919.1"/>
    </source>
</evidence>
<feature type="domain" description="Prepilin type IV endopeptidase peptidase" evidence="11">
    <location>
        <begin position="154"/>
        <end position="262"/>
    </location>
</feature>
<evidence type="ECO:0000256" key="7">
    <source>
        <dbReference type="ARBA" id="ARBA00023136"/>
    </source>
</evidence>
<reference evidence="13 14" key="1">
    <citation type="submission" date="2021-03" db="EMBL/GenBank/DDBJ databases">
        <title>Novel species identification of genus Shewanella.</title>
        <authorList>
            <person name="Liu G."/>
            <person name="Zhang Q."/>
        </authorList>
    </citation>
    <scope>NUCLEOTIDE SEQUENCE [LARGE SCALE GENOMIC DNA]</scope>
    <source>
        <strain evidence="13 14">FJAT-52962</strain>
    </source>
</reference>
<keyword evidence="9" id="KW-0645">Protease</keyword>
<keyword evidence="3" id="KW-1003">Cell membrane</keyword>
<dbReference type="Pfam" id="PF06750">
    <property type="entry name" value="A24_N_bact"/>
    <property type="match status" value="1"/>
</dbReference>
<keyword evidence="9" id="KW-0378">Hydrolase</keyword>
<keyword evidence="6 10" id="KW-1133">Transmembrane helix</keyword>
<sequence length="304" mass="33929">MNNIIDVLSQSPWLFEVMSFIFAACIGSFLNVVIHRFPVMLKREWQQECNQYLSEYHPALVAKVGAAELQKPIDNYPSKYNLIVPASRCPKCHSSIKAWHNLPILGWMLLKGKCANCQTPISARYPIVEALTGITVATLAWHFGPSWQFLLAALLTFGLIAMAGIDLDEMLLPDQITLPWLWLGLLANLNHQFVGIEDALIGAMAGYLSLWSVYWLFKILTGKEGMGYGDFKLMALFGAWLGWQMLPLIILLSSLVGALVGITMMLSKKLSRENPIPFGPYIAAAGWIALIWGQDIVDWYLAGL</sequence>
<proteinExistence type="inferred from homology"/>
<keyword evidence="9" id="KW-0511">Multifunctional enzyme</keyword>
<evidence type="ECO:0000256" key="4">
    <source>
        <dbReference type="ARBA" id="ARBA00022519"/>
    </source>
</evidence>
<evidence type="ECO:0000256" key="5">
    <source>
        <dbReference type="ARBA" id="ARBA00022692"/>
    </source>
</evidence>
<evidence type="ECO:0000259" key="11">
    <source>
        <dbReference type="Pfam" id="PF01478"/>
    </source>
</evidence>
<keyword evidence="9" id="KW-0489">Methyltransferase</keyword>
<dbReference type="PANTHER" id="PTHR30487:SF0">
    <property type="entry name" value="PREPILIN LEADER PEPTIDASE_N-METHYLTRANSFERASE-RELATED"/>
    <property type="match status" value="1"/>
</dbReference>
<comment type="subcellular location">
    <subcellularLocation>
        <location evidence="1">Cell inner membrane</location>
        <topology evidence="1">Multi-pass membrane protein</topology>
    </subcellularLocation>
    <subcellularLocation>
        <location evidence="9">Cell membrane</location>
        <topology evidence="9">Multi-pass membrane protein</topology>
    </subcellularLocation>
</comment>
<protein>
    <recommendedName>
        <fullName evidence="9">Prepilin leader peptidase/N-methyltransferase</fullName>
        <ecNumber evidence="9">2.1.1.-</ecNumber>
        <ecNumber evidence="9">3.4.23.43</ecNumber>
    </recommendedName>
</protein>
<dbReference type="Pfam" id="PF01478">
    <property type="entry name" value="Peptidase_A24"/>
    <property type="match status" value="1"/>
</dbReference>
<comment type="catalytic activity">
    <reaction evidence="9">
        <text>Typically cleaves a -Gly-|-Phe- bond to release an N-terminal, basic peptide of 5-8 residues from type IV prepilin, and then N-methylates the new N-terminal amino group, the methyl donor being S-adenosyl-L-methionine.</text>
        <dbReference type="EC" id="3.4.23.43"/>
    </reaction>
</comment>
<evidence type="ECO:0000256" key="2">
    <source>
        <dbReference type="ARBA" id="ARBA00005801"/>
    </source>
</evidence>
<comment type="similarity">
    <text evidence="2 8">Belongs to the peptidase A24 family.</text>
</comment>
<keyword evidence="9" id="KW-0808">Transferase</keyword>
<keyword evidence="5 9" id="KW-0812">Transmembrane</keyword>
<evidence type="ECO:0000256" key="10">
    <source>
        <dbReference type="SAM" id="Phobius"/>
    </source>
</evidence>
<dbReference type="InterPro" id="IPR050882">
    <property type="entry name" value="Prepilin_peptidase/N-MTase"/>
</dbReference>
<dbReference type="InterPro" id="IPR000045">
    <property type="entry name" value="Prepilin_IV_endopep_pep"/>
</dbReference>
<name>A0ABX7R094_9GAMM</name>
<evidence type="ECO:0000256" key="8">
    <source>
        <dbReference type="RuleBase" id="RU003793"/>
    </source>
</evidence>
<feature type="transmembrane region" description="Helical" evidence="10">
    <location>
        <begin position="278"/>
        <end position="302"/>
    </location>
</feature>
<dbReference type="InterPro" id="IPR010627">
    <property type="entry name" value="Prepilin_pept_A24_N"/>
</dbReference>
<gene>
    <name evidence="13" type="ORF">JYB85_16895</name>
</gene>
<feature type="domain" description="Prepilin peptidase A24 N-terminal" evidence="12">
    <location>
        <begin position="21"/>
        <end position="143"/>
    </location>
</feature>
<comment type="function">
    <text evidence="9">Plays an essential role in type IV pili and type II pseudopili formation by proteolytically removing the leader sequence from substrate proteins and subsequently monomethylating the alpha-amino group of the newly exposed N-terminal phenylalanine.</text>
</comment>
<accession>A0ABX7R094</accession>
<feature type="transmembrane region" description="Helical" evidence="10">
    <location>
        <begin position="171"/>
        <end position="187"/>
    </location>
</feature>
<dbReference type="Proteomes" id="UP000663207">
    <property type="component" value="Chromosome"/>
</dbReference>
<dbReference type="EMBL" id="CP071502">
    <property type="protein sequence ID" value="QSX36919.1"/>
    <property type="molecule type" value="Genomic_DNA"/>
</dbReference>